<evidence type="ECO:0000313" key="3">
    <source>
        <dbReference type="Proteomes" id="UP000298596"/>
    </source>
</evidence>
<evidence type="ECO:0000313" key="2">
    <source>
        <dbReference type="EMBL" id="QCO06069.1"/>
    </source>
</evidence>
<feature type="compositionally biased region" description="Polar residues" evidence="1">
    <location>
        <begin position="1"/>
        <end position="10"/>
    </location>
</feature>
<gene>
    <name evidence="2" type="ORF">D3867_29375</name>
</gene>
<keyword evidence="2" id="KW-0614">Plasmid</keyword>
<dbReference type="EMBL" id="CP032333">
    <property type="protein sequence ID" value="QCO06069.1"/>
    <property type="molecule type" value="Genomic_DNA"/>
</dbReference>
<proteinExistence type="predicted"/>
<dbReference type="Proteomes" id="UP000298596">
    <property type="component" value="Plasmid p3"/>
</dbReference>
<accession>A0A4D8QGD4</accession>
<reference evidence="2 3" key="1">
    <citation type="submission" date="2018-09" db="EMBL/GenBank/DDBJ databases">
        <title>Whole genome based analysis of evolution and adaptive divergence in Indian and Brazilian strains of Azospirillum brasilense.</title>
        <authorList>
            <person name="Singh C."/>
            <person name="Tripathi A.K."/>
        </authorList>
    </citation>
    <scope>NUCLEOTIDE SEQUENCE [LARGE SCALE GENOMIC DNA]</scope>
    <source>
        <strain evidence="2 3">MTCC4036</strain>
        <plasmid evidence="2 3">p3</plasmid>
    </source>
</reference>
<name>A0A4D8QGD4_AZOBR</name>
<feature type="region of interest" description="Disordered" evidence="1">
    <location>
        <begin position="1"/>
        <end position="74"/>
    </location>
</feature>
<organism evidence="2 3">
    <name type="scientific">Azospirillum brasilense</name>
    <dbReference type="NCBI Taxonomy" id="192"/>
    <lineage>
        <taxon>Bacteria</taxon>
        <taxon>Pseudomonadati</taxon>
        <taxon>Pseudomonadota</taxon>
        <taxon>Alphaproteobacteria</taxon>
        <taxon>Rhodospirillales</taxon>
        <taxon>Azospirillaceae</taxon>
        <taxon>Azospirillum</taxon>
    </lineage>
</organism>
<evidence type="ECO:0000256" key="1">
    <source>
        <dbReference type="SAM" id="MobiDB-lite"/>
    </source>
</evidence>
<dbReference type="AlphaFoldDB" id="A0A4D8QGD4"/>
<geneLocation type="plasmid" evidence="2">
    <name>p3</name>
</geneLocation>
<sequence length="74" mass="8227">MQRTAYQSGQDEAPYSSGPREPLSMTCDPKAPVRPQPAANMVQSSREFRCRTRKTGKLSTSPAGRFWRPGPSSR</sequence>
<protein>
    <submittedName>
        <fullName evidence="2">Uncharacterized protein</fullName>
    </submittedName>
</protein>